<dbReference type="AlphaFoldDB" id="A0A8S3Z9K5"/>
<evidence type="ECO:0000259" key="8">
    <source>
        <dbReference type="PROSITE" id="PS50234"/>
    </source>
</evidence>
<keyword evidence="4 6" id="KW-1015">Disulfide bond</keyword>
<evidence type="ECO:0000256" key="2">
    <source>
        <dbReference type="ARBA" id="ARBA00022729"/>
    </source>
</evidence>
<evidence type="ECO:0000256" key="3">
    <source>
        <dbReference type="ARBA" id="ARBA00022737"/>
    </source>
</evidence>
<dbReference type="InterPro" id="IPR002035">
    <property type="entry name" value="VWF_A"/>
</dbReference>
<evidence type="ECO:0000313" key="10">
    <source>
        <dbReference type="Proteomes" id="UP000678393"/>
    </source>
</evidence>
<dbReference type="SUPFAM" id="SSF53300">
    <property type="entry name" value="vWA-like"/>
    <property type="match status" value="2"/>
</dbReference>
<dbReference type="SMART" id="SM00179">
    <property type="entry name" value="EGF_CA"/>
    <property type="match status" value="1"/>
</dbReference>
<dbReference type="PRINTS" id="PR00010">
    <property type="entry name" value="EGFBLOOD"/>
</dbReference>
<dbReference type="GO" id="GO:0005509">
    <property type="term" value="F:calcium ion binding"/>
    <property type="evidence" value="ECO:0007669"/>
    <property type="project" value="InterPro"/>
</dbReference>
<name>A0A8S3Z9K5_9EUPU</name>
<dbReference type="InterPro" id="IPR000152">
    <property type="entry name" value="EGF-type_Asp/Asn_hydroxyl_site"/>
</dbReference>
<dbReference type="EMBL" id="CAJHNH020001894">
    <property type="protein sequence ID" value="CAG5124868.1"/>
    <property type="molecule type" value="Genomic_DNA"/>
</dbReference>
<protein>
    <submittedName>
        <fullName evidence="9">Uncharacterized protein</fullName>
    </submittedName>
</protein>
<keyword evidence="2" id="KW-0732">Signal</keyword>
<dbReference type="PANTHER" id="PTHR24020:SF84">
    <property type="entry name" value="VWFA DOMAIN-CONTAINING PROTEIN"/>
    <property type="match status" value="1"/>
</dbReference>
<keyword evidence="1 6" id="KW-0245">EGF-like domain</keyword>
<dbReference type="CDD" id="cd01450">
    <property type="entry name" value="vWFA_subfamily_ECM"/>
    <property type="match status" value="1"/>
</dbReference>
<dbReference type="SMART" id="SM00181">
    <property type="entry name" value="EGF"/>
    <property type="match status" value="1"/>
</dbReference>
<dbReference type="Pfam" id="PF00092">
    <property type="entry name" value="VWA"/>
    <property type="match status" value="2"/>
</dbReference>
<dbReference type="PANTHER" id="PTHR24020">
    <property type="entry name" value="COLLAGEN ALPHA"/>
    <property type="match status" value="1"/>
</dbReference>
<evidence type="ECO:0000256" key="1">
    <source>
        <dbReference type="ARBA" id="ARBA00022536"/>
    </source>
</evidence>
<feature type="domain" description="VWFA" evidence="8">
    <location>
        <begin position="1"/>
        <end position="86"/>
    </location>
</feature>
<keyword evidence="10" id="KW-1185">Reference proteome</keyword>
<reference evidence="9" key="1">
    <citation type="submission" date="2021-04" db="EMBL/GenBank/DDBJ databases">
        <authorList>
            <consortium name="Molecular Ecology Group"/>
        </authorList>
    </citation>
    <scope>NUCLEOTIDE SEQUENCE</scope>
</reference>
<keyword evidence="5" id="KW-0325">Glycoprotein</keyword>
<evidence type="ECO:0000256" key="5">
    <source>
        <dbReference type="ARBA" id="ARBA00023180"/>
    </source>
</evidence>
<dbReference type="Gene3D" id="3.40.50.410">
    <property type="entry name" value="von Willebrand factor, type A domain"/>
    <property type="match status" value="2"/>
</dbReference>
<evidence type="ECO:0000256" key="6">
    <source>
        <dbReference type="PROSITE-ProRule" id="PRU00076"/>
    </source>
</evidence>
<sequence>MFTPRNGDRIDVPNLLVVVTDGQSNINNHETIPEARLVKSTGATIVTVAIGIQDNSELQGLTSPPVQDNIIEVTDFDDLHTLSHFIVAPLCTDANLCDRNPCQNSGLCVDSLRSYMCICLSGFYGENCEKLCGPPADVVLILDSSSSVGASNFDAIKSYAQMLVREMNIQSCSINIGIIKYSSAAMVQLNLGTQTSEAAVLRVIQDISYTPGRSNMAEALRVVRTQMFSRRNGDR</sequence>
<proteinExistence type="predicted"/>
<dbReference type="Gene3D" id="2.10.25.10">
    <property type="entry name" value="Laminin"/>
    <property type="match status" value="1"/>
</dbReference>
<accession>A0A8S3Z9K5</accession>
<comment type="caution">
    <text evidence="6">Lacks conserved residue(s) required for the propagation of feature annotation.</text>
</comment>
<evidence type="ECO:0000313" key="9">
    <source>
        <dbReference type="EMBL" id="CAG5124868.1"/>
    </source>
</evidence>
<evidence type="ECO:0000259" key="7">
    <source>
        <dbReference type="PROSITE" id="PS50026"/>
    </source>
</evidence>
<dbReference type="InterPro" id="IPR036465">
    <property type="entry name" value="vWFA_dom_sf"/>
</dbReference>
<dbReference type="InterPro" id="IPR050525">
    <property type="entry name" value="ECM_Assembly_Org"/>
</dbReference>
<evidence type="ECO:0000256" key="4">
    <source>
        <dbReference type="ARBA" id="ARBA00023157"/>
    </source>
</evidence>
<dbReference type="InterPro" id="IPR001881">
    <property type="entry name" value="EGF-like_Ca-bd_dom"/>
</dbReference>
<feature type="disulfide bond" evidence="6">
    <location>
        <begin position="119"/>
        <end position="128"/>
    </location>
</feature>
<dbReference type="Pfam" id="PF00008">
    <property type="entry name" value="EGF"/>
    <property type="match status" value="1"/>
</dbReference>
<dbReference type="PROSITE" id="PS50234">
    <property type="entry name" value="VWFA"/>
    <property type="match status" value="2"/>
</dbReference>
<dbReference type="PROSITE" id="PS00010">
    <property type="entry name" value="ASX_HYDROXYL"/>
    <property type="match status" value="1"/>
</dbReference>
<dbReference type="PROSITE" id="PS00022">
    <property type="entry name" value="EGF_1"/>
    <property type="match status" value="1"/>
</dbReference>
<feature type="domain" description="EGF-like" evidence="7">
    <location>
        <begin position="93"/>
        <end position="129"/>
    </location>
</feature>
<gene>
    <name evidence="9" type="ORF">CUNI_LOCUS10426</name>
</gene>
<dbReference type="OrthoDB" id="6132182at2759"/>
<feature type="domain" description="VWFA" evidence="8">
    <location>
        <begin position="137"/>
        <end position="235"/>
    </location>
</feature>
<dbReference type="PROSITE" id="PS50026">
    <property type="entry name" value="EGF_3"/>
    <property type="match status" value="1"/>
</dbReference>
<keyword evidence="3" id="KW-0677">Repeat</keyword>
<dbReference type="InterPro" id="IPR000742">
    <property type="entry name" value="EGF"/>
</dbReference>
<dbReference type="Proteomes" id="UP000678393">
    <property type="component" value="Unassembled WGS sequence"/>
</dbReference>
<organism evidence="9 10">
    <name type="scientific">Candidula unifasciata</name>
    <dbReference type="NCBI Taxonomy" id="100452"/>
    <lineage>
        <taxon>Eukaryota</taxon>
        <taxon>Metazoa</taxon>
        <taxon>Spiralia</taxon>
        <taxon>Lophotrochozoa</taxon>
        <taxon>Mollusca</taxon>
        <taxon>Gastropoda</taxon>
        <taxon>Heterobranchia</taxon>
        <taxon>Euthyneura</taxon>
        <taxon>Panpulmonata</taxon>
        <taxon>Eupulmonata</taxon>
        <taxon>Stylommatophora</taxon>
        <taxon>Helicina</taxon>
        <taxon>Helicoidea</taxon>
        <taxon>Geomitridae</taxon>
        <taxon>Candidula</taxon>
    </lineage>
</organism>
<comment type="caution">
    <text evidence="9">The sequence shown here is derived from an EMBL/GenBank/DDBJ whole genome shotgun (WGS) entry which is preliminary data.</text>
</comment>
<dbReference type="FunFam" id="2.10.25.10:FF:000434">
    <property type="entry name" value="Predicted protein"/>
    <property type="match status" value="1"/>
</dbReference>
<dbReference type="PRINTS" id="PR00453">
    <property type="entry name" value="VWFADOMAIN"/>
</dbReference>